<dbReference type="Proteomes" id="UP001234178">
    <property type="component" value="Unassembled WGS sequence"/>
</dbReference>
<dbReference type="EMBL" id="JAOYFB010000002">
    <property type="protein sequence ID" value="KAK4006479.1"/>
    <property type="molecule type" value="Genomic_DNA"/>
</dbReference>
<keyword evidence="2" id="KW-1185">Reference proteome</keyword>
<protein>
    <submittedName>
        <fullName evidence="1">Uncharacterized protein</fullName>
    </submittedName>
</protein>
<name>A0ABQ9Z0R9_9CRUS</name>
<evidence type="ECO:0000313" key="2">
    <source>
        <dbReference type="Proteomes" id="UP001234178"/>
    </source>
</evidence>
<reference evidence="1 2" key="1">
    <citation type="journal article" date="2023" name="Nucleic Acids Res.">
        <title>The hologenome of Daphnia magna reveals possible DNA methylation and microbiome-mediated evolution of the host genome.</title>
        <authorList>
            <person name="Chaturvedi A."/>
            <person name="Li X."/>
            <person name="Dhandapani V."/>
            <person name="Marshall H."/>
            <person name="Kissane S."/>
            <person name="Cuenca-Cambronero M."/>
            <person name="Asole G."/>
            <person name="Calvet F."/>
            <person name="Ruiz-Romero M."/>
            <person name="Marangio P."/>
            <person name="Guigo R."/>
            <person name="Rago D."/>
            <person name="Mirbahai L."/>
            <person name="Eastwood N."/>
            <person name="Colbourne J.K."/>
            <person name="Zhou J."/>
            <person name="Mallon E."/>
            <person name="Orsini L."/>
        </authorList>
    </citation>
    <scope>NUCLEOTIDE SEQUENCE [LARGE SCALE GENOMIC DNA]</scope>
    <source>
        <strain evidence="1">LRV0_1</strain>
    </source>
</reference>
<evidence type="ECO:0000313" key="1">
    <source>
        <dbReference type="EMBL" id="KAK4006479.1"/>
    </source>
</evidence>
<proteinExistence type="predicted"/>
<comment type="caution">
    <text evidence="1">The sequence shown here is derived from an EMBL/GenBank/DDBJ whole genome shotgun (WGS) entry which is preliminary data.</text>
</comment>
<sequence length="93" mass="10722">MGPTYPTTTANLPRYRSIISNKKIARESCLTELSFTTFRYQPPLSQDFIIERVVYFTKANEDILSITEKKPHLKESPFMSCAGSLKNLFQHCM</sequence>
<gene>
    <name evidence="1" type="ORF">OUZ56_011633</name>
</gene>
<organism evidence="1 2">
    <name type="scientific">Daphnia magna</name>
    <dbReference type="NCBI Taxonomy" id="35525"/>
    <lineage>
        <taxon>Eukaryota</taxon>
        <taxon>Metazoa</taxon>
        <taxon>Ecdysozoa</taxon>
        <taxon>Arthropoda</taxon>
        <taxon>Crustacea</taxon>
        <taxon>Branchiopoda</taxon>
        <taxon>Diplostraca</taxon>
        <taxon>Cladocera</taxon>
        <taxon>Anomopoda</taxon>
        <taxon>Daphniidae</taxon>
        <taxon>Daphnia</taxon>
    </lineage>
</organism>
<accession>A0ABQ9Z0R9</accession>